<keyword evidence="1" id="KW-1133">Transmembrane helix</keyword>
<dbReference type="SMART" id="SM00473">
    <property type="entry name" value="PAN_AP"/>
    <property type="match status" value="1"/>
</dbReference>
<keyword evidence="2" id="KW-0732">Signal</keyword>
<keyword evidence="4" id="KW-0675">Receptor</keyword>
<dbReference type="CDD" id="cd01098">
    <property type="entry name" value="PAN_AP_plant"/>
    <property type="match status" value="1"/>
</dbReference>
<feature type="transmembrane region" description="Helical" evidence="1">
    <location>
        <begin position="140"/>
        <end position="162"/>
    </location>
</feature>
<dbReference type="EMBL" id="BAABME010021737">
    <property type="protein sequence ID" value="GAA0164063.1"/>
    <property type="molecule type" value="Genomic_DNA"/>
</dbReference>
<gene>
    <name evidence="4" type="ORF">LIER_39713</name>
</gene>
<evidence type="ECO:0000313" key="4">
    <source>
        <dbReference type="EMBL" id="GAA0164063.1"/>
    </source>
</evidence>
<protein>
    <submittedName>
        <fullName evidence="4">Transmembrane signal receptor</fullName>
    </submittedName>
</protein>
<dbReference type="PANTHER" id="PTHR32444">
    <property type="entry name" value="BULB-TYPE LECTIN DOMAIN-CONTAINING PROTEIN"/>
    <property type="match status" value="1"/>
</dbReference>
<dbReference type="PANTHER" id="PTHR32444:SF234">
    <property type="entry name" value="RECEPTOR-LIKE SERINE_THREONINE-PROTEIN KINASE"/>
    <property type="match status" value="1"/>
</dbReference>
<comment type="caution">
    <text evidence="4">The sequence shown here is derived from an EMBL/GenBank/DDBJ whole genome shotgun (WGS) entry which is preliminary data.</text>
</comment>
<keyword evidence="1" id="KW-0472">Membrane</keyword>
<dbReference type="InterPro" id="IPR011009">
    <property type="entry name" value="Kinase-like_dom_sf"/>
</dbReference>
<proteinExistence type="predicted"/>
<organism evidence="4 5">
    <name type="scientific">Lithospermum erythrorhizon</name>
    <name type="common">Purple gromwell</name>
    <name type="synonym">Lithospermum officinale var. erythrorhizon</name>
    <dbReference type="NCBI Taxonomy" id="34254"/>
    <lineage>
        <taxon>Eukaryota</taxon>
        <taxon>Viridiplantae</taxon>
        <taxon>Streptophyta</taxon>
        <taxon>Embryophyta</taxon>
        <taxon>Tracheophyta</taxon>
        <taxon>Spermatophyta</taxon>
        <taxon>Magnoliopsida</taxon>
        <taxon>eudicotyledons</taxon>
        <taxon>Gunneridae</taxon>
        <taxon>Pentapetalae</taxon>
        <taxon>asterids</taxon>
        <taxon>lamiids</taxon>
        <taxon>Boraginales</taxon>
        <taxon>Boraginaceae</taxon>
        <taxon>Boraginoideae</taxon>
        <taxon>Lithospermeae</taxon>
        <taxon>Lithospermum</taxon>
    </lineage>
</organism>
<evidence type="ECO:0000256" key="2">
    <source>
        <dbReference type="SAM" id="SignalP"/>
    </source>
</evidence>
<name>A0AAV3QK46_LITER</name>
<keyword evidence="1 4" id="KW-0812">Transmembrane</keyword>
<dbReference type="AlphaFoldDB" id="A0AAV3QK46"/>
<feature type="signal peptide" evidence="2">
    <location>
        <begin position="1"/>
        <end position="27"/>
    </location>
</feature>
<reference evidence="4 5" key="1">
    <citation type="submission" date="2024-01" db="EMBL/GenBank/DDBJ databases">
        <title>The complete chloroplast genome sequence of Lithospermum erythrorhizon: insights into the phylogenetic relationship among Boraginaceae species and the maternal lineages of purple gromwells.</title>
        <authorList>
            <person name="Okada T."/>
            <person name="Watanabe K."/>
        </authorList>
    </citation>
    <scope>NUCLEOTIDE SEQUENCE [LARGE SCALE GENOMIC DNA]</scope>
</reference>
<keyword evidence="5" id="KW-1185">Reference proteome</keyword>
<feature type="domain" description="Apple" evidence="3">
    <location>
        <begin position="38"/>
        <end position="120"/>
    </location>
</feature>
<evidence type="ECO:0000259" key="3">
    <source>
        <dbReference type="PROSITE" id="PS50948"/>
    </source>
</evidence>
<dbReference type="InterPro" id="IPR003609">
    <property type="entry name" value="Pan_app"/>
</dbReference>
<dbReference type="Proteomes" id="UP001454036">
    <property type="component" value="Unassembled WGS sequence"/>
</dbReference>
<dbReference type="SUPFAM" id="SSF56112">
    <property type="entry name" value="Protein kinase-like (PK-like)"/>
    <property type="match status" value="1"/>
</dbReference>
<evidence type="ECO:0000313" key="5">
    <source>
        <dbReference type="Proteomes" id="UP001454036"/>
    </source>
</evidence>
<dbReference type="Gene3D" id="3.30.200.20">
    <property type="entry name" value="Phosphorylase Kinase, domain 1"/>
    <property type="match status" value="1"/>
</dbReference>
<sequence length="230" mass="25852">MSRENVKSHYSCFSFLLLLHLLCPSLQLSLFPLNSLVCPDRVHFKEYDALKMPDLLQFKLNTTTTREECKAECLRNCSCTAYADAYTKGGGSGCLLWFGELIDIRRLALSESQKLHIRVSAEDIVTKSDTKSDSMKKIKIVIVAVIVPTSILLICLASIIILKRKSQGKGKLNCTLGQEREKENFELPHFEIDIVTRATQNYSNMNKIGKGGFGPVYQVQLFGHTISMKV</sequence>
<feature type="chain" id="PRO_5043943481" evidence="2">
    <location>
        <begin position="28"/>
        <end position="230"/>
    </location>
</feature>
<evidence type="ECO:0000256" key="1">
    <source>
        <dbReference type="SAM" id="Phobius"/>
    </source>
</evidence>
<accession>A0AAV3QK46</accession>
<dbReference type="Pfam" id="PF08276">
    <property type="entry name" value="PAN_2"/>
    <property type="match status" value="1"/>
</dbReference>
<dbReference type="PROSITE" id="PS50948">
    <property type="entry name" value="PAN"/>
    <property type="match status" value="1"/>
</dbReference>